<gene>
    <name evidence="2" type="ORF">CHYS00102_LOCUS10127</name>
</gene>
<evidence type="ECO:0000313" key="2">
    <source>
        <dbReference type="EMBL" id="CAD8882932.1"/>
    </source>
</evidence>
<dbReference type="EMBL" id="HBFR01013899">
    <property type="protein sequence ID" value="CAD8882932.1"/>
    <property type="molecule type" value="Transcribed_RNA"/>
</dbReference>
<dbReference type="PROSITE" id="PS50011">
    <property type="entry name" value="PROTEIN_KINASE_DOM"/>
    <property type="match status" value="1"/>
</dbReference>
<reference evidence="2" key="1">
    <citation type="submission" date="2021-01" db="EMBL/GenBank/DDBJ databases">
        <authorList>
            <person name="Corre E."/>
            <person name="Pelletier E."/>
            <person name="Niang G."/>
            <person name="Scheremetjew M."/>
            <person name="Finn R."/>
            <person name="Kale V."/>
            <person name="Holt S."/>
            <person name="Cochrane G."/>
            <person name="Meng A."/>
            <person name="Brown T."/>
            <person name="Cohen L."/>
        </authorList>
    </citation>
    <scope>NUCLEOTIDE SEQUENCE</scope>
    <source>
        <strain evidence="2">308</strain>
    </source>
</reference>
<dbReference type="Gene3D" id="1.10.510.10">
    <property type="entry name" value="Transferase(Phosphotransferase) domain 1"/>
    <property type="match status" value="1"/>
</dbReference>
<accession>A0A7S1FRS2</accession>
<sequence>MTFSPRVVDIYGFCGQSVVNERADGRDLTKMITRPWSSKKKAQVGAEERLRWARDVAGSIADLQTGADVSGTAAIVHRDAGPSNFVVAKGRLKLNDFNQAIFLKWDRKKEEICPYRQGVFCGNDGRLAIVSAS</sequence>
<dbReference type="GO" id="GO:0005524">
    <property type="term" value="F:ATP binding"/>
    <property type="evidence" value="ECO:0007669"/>
    <property type="project" value="InterPro"/>
</dbReference>
<evidence type="ECO:0000259" key="1">
    <source>
        <dbReference type="PROSITE" id="PS50011"/>
    </source>
</evidence>
<protein>
    <recommendedName>
        <fullName evidence="1">Protein kinase domain-containing protein</fullName>
    </recommendedName>
</protein>
<name>A0A7S1FRS2_9STRA</name>
<proteinExistence type="predicted"/>
<dbReference type="AlphaFoldDB" id="A0A7S1FRS2"/>
<organism evidence="2">
    <name type="scientific">Corethron hystrix</name>
    <dbReference type="NCBI Taxonomy" id="216773"/>
    <lineage>
        <taxon>Eukaryota</taxon>
        <taxon>Sar</taxon>
        <taxon>Stramenopiles</taxon>
        <taxon>Ochrophyta</taxon>
        <taxon>Bacillariophyta</taxon>
        <taxon>Coscinodiscophyceae</taxon>
        <taxon>Corethrophycidae</taxon>
        <taxon>Corethrales</taxon>
        <taxon>Corethraceae</taxon>
        <taxon>Corethron</taxon>
    </lineage>
</organism>
<dbReference type="InterPro" id="IPR011009">
    <property type="entry name" value="Kinase-like_dom_sf"/>
</dbReference>
<dbReference type="SUPFAM" id="SSF56112">
    <property type="entry name" value="Protein kinase-like (PK-like)"/>
    <property type="match status" value="1"/>
</dbReference>
<dbReference type="InterPro" id="IPR000719">
    <property type="entry name" value="Prot_kinase_dom"/>
</dbReference>
<feature type="domain" description="Protein kinase" evidence="1">
    <location>
        <begin position="1"/>
        <end position="133"/>
    </location>
</feature>
<dbReference type="GO" id="GO:0004672">
    <property type="term" value="F:protein kinase activity"/>
    <property type="evidence" value="ECO:0007669"/>
    <property type="project" value="InterPro"/>
</dbReference>